<dbReference type="Gene3D" id="3.40.50.720">
    <property type="entry name" value="NAD(P)-binding Rossmann-like Domain"/>
    <property type="match status" value="1"/>
</dbReference>
<feature type="domain" description="3-hydroxyacyl-CoA dehydrogenase C-terminal" evidence="8">
    <location>
        <begin position="208"/>
        <end position="309"/>
    </location>
</feature>
<protein>
    <submittedName>
        <fullName evidence="10">Putative 3-hydroxyacyl-CoA dehydrogenase</fullName>
        <ecNumber evidence="10">1.1.1.35</ecNumber>
    </submittedName>
</protein>
<dbReference type="GO" id="GO:0003857">
    <property type="term" value="F:(3S)-3-hydroxyacyl-CoA dehydrogenase (NAD+) activity"/>
    <property type="evidence" value="ECO:0007669"/>
    <property type="project" value="UniProtKB-EC"/>
</dbReference>
<dbReference type="InterPro" id="IPR006108">
    <property type="entry name" value="3HC_DH_C"/>
</dbReference>
<keyword evidence="11" id="KW-1185">Reference proteome</keyword>
<dbReference type="SUPFAM" id="SSF51735">
    <property type="entry name" value="NAD(P)-binding Rossmann-fold domains"/>
    <property type="match status" value="1"/>
</dbReference>
<dbReference type="InterPro" id="IPR001753">
    <property type="entry name" value="Enoyl-CoA_hydra/iso"/>
</dbReference>
<organism evidence="10 11">
    <name type="scientific">Palleronia abyssalis</name>
    <dbReference type="NCBI Taxonomy" id="1501240"/>
    <lineage>
        <taxon>Bacteria</taxon>
        <taxon>Pseudomonadati</taxon>
        <taxon>Pseudomonadota</taxon>
        <taxon>Alphaproteobacteria</taxon>
        <taxon>Rhodobacterales</taxon>
        <taxon>Roseobacteraceae</taxon>
        <taxon>Palleronia</taxon>
    </lineage>
</organism>
<dbReference type="Gene3D" id="3.90.226.10">
    <property type="entry name" value="2-enoyl-CoA Hydratase, Chain A, domain 1"/>
    <property type="match status" value="1"/>
</dbReference>
<dbReference type="InterPro" id="IPR008927">
    <property type="entry name" value="6-PGluconate_DH-like_C_sf"/>
</dbReference>
<dbReference type="PANTHER" id="PTHR48075">
    <property type="entry name" value="3-HYDROXYACYL-COA DEHYDROGENASE FAMILY PROTEIN"/>
    <property type="match status" value="1"/>
</dbReference>
<dbReference type="Pfam" id="PF00378">
    <property type="entry name" value="ECH_1"/>
    <property type="match status" value="1"/>
</dbReference>
<dbReference type="Pfam" id="PF00725">
    <property type="entry name" value="3HCDH"/>
    <property type="match status" value="1"/>
</dbReference>
<accession>A0A2R8BYZ4</accession>
<evidence type="ECO:0000256" key="3">
    <source>
        <dbReference type="ARBA" id="ARBA00022963"/>
    </source>
</evidence>
<dbReference type="PANTHER" id="PTHR48075:SF7">
    <property type="entry name" value="3-HYDROXYACYL-COA DEHYDROGENASE-RELATED"/>
    <property type="match status" value="1"/>
</dbReference>
<dbReference type="InterPro" id="IPR029045">
    <property type="entry name" value="ClpP/crotonase-like_dom_sf"/>
</dbReference>
<keyword evidence="3" id="KW-0442">Lipid degradation</keyword>
<comment type="catalytic activity">
    <reaction evidence="7">
        <text>a (3S)-3-hydroxyacyl-CoA + NAD(+) = a 3-oxoacyl-CoA + NADH + H(+)</text>
        <dbReference type="Rhea" id="RHEA:22432"/>
        <dbReference type="ChEBI" id="CHEBI:15378"/>
        <dbReference type="ChEBI" id="CHEBI:57318"/>
        <dbReference type="ChEBI" id="CHEBI:57540"/>
        <dbReference type="ChEBI" id="CHEBI:57945"/>
        <dbReference type="ChEBI" id="CHEBI:90726"/>
        <dbReference type="EC" id="1.1.1.35"/>
    </reaction>
</comment>
<dbReference type="UniPathway" id="UPA00659"/>
<evidence type="ECO:0000256" key="6">
    <source>
        <dbReference type="ARBA" id="ARBA00023098"/>
    </source>
</evidence>
<evidence type="ECO:0000256" key="4">
    <source>
        <dbReference type="ARBA" id="ARBA00023002"/>
    </source>
</evidence>
<sequence length="766" mass="80129">MTQGRDGDATTDRKPAFGADTAGVKRAAVIGAGAMGSGIAAQFANAGIPVDLIDIPGKDDRNGPAEAGIARQLTAGGFMAPQAADLVVPGNTEDHLDRVAGADWIVEAIIEDLDLKRDLYRRLEAHRRPGSTVSSNTSTLLRGTLVDGLPDGFDRDYVISHFFNPPRHMQLLEVVEGPNSDPASVQRAWDAGHRILGKTVVACRDTPGFIANRIGCYWIAMAVLEADRQGLTVEEADAVISAFGVPRTGVFGLLDLIGIDLIPLVWGSLIKSLPQDDGAHAFDLNASELSQKMQTAGRFGRKSGGGFYRKAEDKLREALDLTTHAYRPQHKAPDLPGNGRDLAALIAAGGKMGDYAWSVLRNLITYTASVAPEIGHDLPGIDTAVALGYGWREGPFRQADRVGVAEIVQRMKAEGSAVPALLDAAAGAGGFYEGDAPRIDLSGTPIARTDDTAPAAPAVLAGNSAARLEDAGDGLGILRVTTKMGVFAPDVFDAFESALSRTDLTALVLAPASPKALSAGADLASFMELAKDPAALDTFLSRGQSVFSALRTAPIPVVSAVRGLCLGGGCEMTLHSDRVVAHAEAKMGLPETRLGILPGWGGCTRLLARFSDSAADPGSIAARVMDTVLPGPVASSAMEARTLGLLRAEDEIVMHGDDVETVACQIARTMARDGYTAPGPAFLNVSGPAGLNAALASARAAHEEGRIDEATFQIAEDLAAVLTGGAKGAPAQPMAETAMHALERDAVLRMAARPETMDRMRQTLGR</sequence>
<evidence type="ECO:0000259" key="9">
    <source>
        <dbReference type="Pfam" id="PF02737"/>
    </source>
</evidence>
<dbReference type="GO" id="GO:0070403">
    <property type="term" value="F:NAD+ binding"/>
    <property type="evidence" value="ECO:0007669"/>
    <property type="project" value="InterPro"/>
</dbReference>
<evidence type="ECO:0000259" key="8">
    <source>
        <dbReference type="Pfam" id="PF00725"/>
    </source>
</evidence>
<evidence type="ECO:0000256" key="5">
    <source>
        <dbReference type="ARBA" id="ARBA00023027"/>
    </source>
</evidence>
<evidence type="ECO:0000313" key="11">
    <source>
        <dbReference type="Proteomes" id="UP000244912"/>
    </source>
</evidence>
<evidence type="ECO:0000256" key="7">
    <source>
        <dbReference type="ARBA" id="ARBA00049556"/>
    </source>
</evidence>
<dbReference type="EC" id="1.1.1.35" evidence="10"/>
<dbReference type="SUPFAM" id="SSF48179">
    <property type="entry name" value="6-phosphogluconate dehydrogenase C-terminal domain-like"/>
    <property type="match status" value="2"/>
</dbReference>
<dbReference type="InterPro" id="IPR036291">
    <property type="entry name" value="NAD(P)-bd_dom_sf"/>
</dbReference>
<keyword evidence="5" id="KW-0520">NAD</keyword>
<name>A0A2R8BYZ4_9RHOB</name>
<keyword evidence="2" id="KW-0276">Fatty acid metabolism</keyword>
<keyword evidence="6" id="KW-0443">Lipid metabolism</keyword>
<dbReference type="SUPFAM" id="SSF52096">
    <property type="entry name" value="ClpP/crotonase"/>
    <property type="match status" value="1"/>
</dbReference>
<evidence type="ECO:0000256" key="1">
    <source>
        <dbReference type="ARBA" id="ARBA00005005"/>
    </source>
</evidence>
<dbReference type="Pfam" id="PF02737">
    <property type="entry name" value="3HCDH_N"/>
    <property type="match status" value="1"/>
</dbReference>
<dbReference type="GO" id="GO:0006635">
    <property type="term" value="P:fatty acid beta-oxidation"/>
    <property type="evidence" value="ECO:0007669"/>
    <property type="project" value="UniProtKB-UniPathway"/>
</dbReference>
<reference evidence="10 11" key="1">
    <citation type="submission" date="2018-03" db="EMBL/GenBank/DDBJ databases">
        <authorList>
            <person name="Keele B.F."/>
        </authorList>
    </citation>
    <scope>NUCLEOTIDE SEQUENCE [LARGE SCALE GENOMIC DNA]</scope>
    <source>
        <strain evidence="10 11">CECT 8504</strain>
    </source>
</reference>
<dbReference type="CDD" id="cd06558">
    <property type="entry name" value="crotonase-like"/>
    <property type="match status" value="1"/>
</dbReference>
<gene>
    <name evidence="10" type="primary">fadN</name>
    <name evidence="10" type="ORF">PAA8504_03246</name>
</gene>
<dbReference type="Gene3D" id="1.10.1040.50">
    <property type="match status" value="1"/>
</dbReference>
<keyword evidence="4 10" id="KW-0560">Oxidoreductase</keyword>
<feature type="domain" description="3-hydroxyacyl-CoA dehydrogenase NAD binding" evidence="9">
    <location>
        <begin position="27"/>
        <end position="206"/>
    </location>
</feature>
<dbReference type="EMBL" id="ONZF01000009">
    <property type="protein sequence ID" value="SPJ25395.1"/>
    <property type="molecule type" value="Genomic_DNA"/>
</dbReference>
<evidence type="ECO:0000256" key="2">
    <source>
        <dbReference type="ARBA" id="ARBA00022832"/>
    </source>
</evidence>
<dbReference type="Proteomes" id="UP000244912">
    <property type="component" value="Unassembled WGS sequence"/>
</dbReference>
<comment type="pathway">
    <text evidence="1">Lipid metabolism; fatty acid beta-oxidation.</text>
</comment>
<proteinExistence type="predicted"/>
<dbReference type="AlphaFoldDB" id="A0A2R8BYZ4"/>
<evidence type="ECO:0000313" key="10">
    <source>
        <dbReference type="EMBL" id="SPJ25395.1"/>
    </source>
</evidence>
<dbReference type="InterPro" id="IPR006176">
    <property type="entry name" value="3-OHacyl-CoA_DH_NAD-bd"/>
</dbReference>